<dbReference type="Pfam" id="PF14418">
    <property type="entry name" value="OHA"/>
    <property type="match status" value="1"/>
</dbReference>
<feature type="compositionally biased region" description="Basic and acidic residues" evidence="1">
    <location>
        <begin position="209"/>
        <end position="221"/>
    </location>
</feature>
<proteinExistence type="predicted"/>
<dbReference type="Pfam" id="PF24549">
    <property type="entry name" value="DUF7602"/>
    <property type="match status" value="1"/>
</dbReference>
<accession>A0A7S1B261</accession>
<dbReference type="EMBL" id="HBFQ01066313">
    <property type="protein sequence ID" value="CAD8872759.1"/>
    <property type="molecule type" value="Transcribed_RNA"/>
</dbReference>
<protein>
    <recommendedName>
        <fullName evidence="2">HTH OST-type domain-containing protein</fullName>
    </recommendedName>
</protein>
<evidence type="ECO:0000313" key="3">
    <source>
        <dbReference type="EMBL" id="CAD8872759.1"/>
    </source>
</evidence>
<dbReference type="InterPro" id="IPR025605">
    <property type="entry name" value="OST-HTH/LOTUS_dom"/>
</dbReference>
<feature type="region of interest" description="Disordered" evidence="1">
    <location>
        <begin position="174"/>
        <end position="221"/>
    </location>
</feature>
<evidence type="ECO:0000256" key="1">
    <source>
        <dbReference type="SAM" id="MobiDB-lite"/>
    </source>
</evidence>
<dbReference type="InterPro" id="IPR056022">
    <property type="entry name" value="DUF7602"/>
</dbReference>
<reference evidence="3" key="1">
    <citation type="submission" date="2021-01" db="EMBL/GenBank/DDBJ databases">
        <authorList>
            <person name="Corre E."/>
            <person name="Pelletier E."/>
            <person name="Niang G."/>
            <person name="Scheremetjew M."/>
            <person name="Finn R."/>
            <person name="Kale V."/>
            <person name="Holt S."/>
            <person name="Cochrane G."/>
            <person name="Meng A."/>
            <person name="Brown T."/>
            <person name="Cohen L."/>
        </authorList>
    </citation>
    <scope>NUCLEOTIDE SEQUENCE</scope>
</reference>
<dbReference type="PROSITE" id="PS51644">
    <property type="entry name" value="HTH_OST"/>
    <property type="match status" value="1"/>
</dbReference>
<organism evidence="3">
    <name type="scientific">Noctiluca scintillans</name>
    <name type="common">Sea sparkle</name>
    <name type="synonym">Red tide dinoflagellate</name>
    <dbReference type="NCBI Taxonomy" id="2966"/>
    <lineage>
        <taxon>Eukaryota</taxon>
        <taxon>Sar</taxon>
        <taxon>Alveolata</taxon>
        <taxon>Dinophyceae</taxon>
        <taxon>Noctilucales</taxon>
        <taxon>Noctilucaceae</taxon>
        <taxon>Noctiluca</taxon>
    </lineage>
</organism>
<dbReference type="AlphaFoldDB" id="A0A7S1B261"/>
<name>A0A7S1B261_NOCSC</name>
<evidence type="ECO:0000259" key="2">
    <source>
        <dbReference type="PROSITE" id="PS51644"/>
    </source>
</evidence>
<sequence>MDFQRLAALDRGDAPTHPGMFDAGQLGLDRACRDPRQGWVDAPGPPGPRAEQDVLYQWVDNPTPGHLQAQRLQYMAPPYYQGQVGLGFQGLVDPLLAAQREFAYRQTPLMDAPYQIQTPGVNALYAQQAQEQLLLQQQASLNNGSYQLFDAPAKQPPDRCHGAVAGPGCQAQQKKVVIPTKKEKQQQQQQQVDEPRGRHRQPVAGGLDARTRSKAEPDVKSATENLRPMLLSAIESLYTDRIKPMSNYVKGRLKEKSCPEDVIKNFVDLYAEHPDLFTVSSDEAFLLVNEPTWFKGWVDIDSSQDPYPEEMWEGFAQFLDGEHTFAGGRYGMARELIQRDLPFLAGLSLGEVCHIVQLAIQHRRLIVYHRKMLKPIRVVLAQPAATPEVGNEGKDISDMDDLCVVLFRMLANHPQGLRLCRLKQMIKHDFSRQLSEMSFRCTKLIELFGTEPLSGTFVLDTESDGKSIYVRLGNPETFSLHVKQLYASQ</sequence>
<feature type="domain" description="HTH OST-type" evidence="2">
    <location>
        <begin position="398"/>
        <end position="474"/>
    </location>
</feature>
<dbReference type="InterPro" id="IPR025677">
    <property type="entry name" value="OST-HTH-assoc_dom"/>
</dbReference>
<gene>
    <name evidence="3" type="ORF">NSCI0253_LOCUS47116</name>
</gene>